<sequence>MSIMICVDSVNKGTSALPVIIIAPPRGESEFLLEMNTNEELVNRPSESCRKGQHTLNSSMLNSHHDITRDSNYLTLISGTSASSFSGVPTSIDATPRIVLATTEFPIMPSLCIAKNNCYLLNSSSPENHNVTQATMTLYKTEESVALSKPRTTQHLDNTTRSILHQSPKSCSAKDDHRQQNFLQQHRDPKSLSHLTGSFRTSFQENSAHVQTSSNLVSKSYTHNQLSSTHVSSQFAALPKKSFTKPSNLNEKPHKEGTRSLSSSLCYQTSADQTTTVNSTRCSPASSLADKSSSSVKSSTRSTSVHQYKLTNHNTSFNETVNAIEPMETFENTEPVVLQPSNSNIATSTRPSDGLYSQGASFINSPTSSYTGALTSNSATPANGAASGSFGKQNGSHNVLRMESSSSPQPSRIPVQCIAVKQPTSSNSSLPVTSFASFRSPTVSPDSHMSPPEFSVKDSIPSRAESVQEQSDISPSKCSPSSSASLVPSSSASLVPSCSTSMLDMPATKSTETLRVDSGRQLRARNKSRKFLPEKTRHKRQTLQDMTRPLKLWLVKHRDNPYPSKTEKIELVKNSHMSIIQVSNWFANARRRLKNTVKGENVSWAKRIKAYNNFAEGNAELLSIPSSDEENWDSDQETDMDNQDNSTQSEPLHCDSSVQESVLTSALSDTALNSGQISQFPVTSAVRSCAPSPDDHQGSGQKFKHSILQRYLQQAILPVEDVVASSASRHRHLSSSTGSHDFEYLSTSSVSSPSHEVHQDSFDDLSEDMETIAIKLRPSETSSLNNTDELYWKEISAALALTSLARCHVTK</sequence>
<dbReference type="RefSeq" id="XP_055869893.1">
    <property type="nucleotide sequence ID" value="XM_056013918.1"/>
</dbReference>
<dbReference type="SMART" id="SM00389">
    <property type="entry name" value="HOX"/>
    <property type="match status" value="1"/>
</dbReference>
<feature type="region of interest" description="Disordered" evidence="7">
    <location>
        <begin position="276"/>
        <end position="311"/>
    </location>
</feature>
<feature type="compositionally biased region" description="Polar residues" evidence="7">
    <location>
        <begin position="390"/>
        <end position="410"/>
    </location>
</feature>
<keyword evidence="9" id="KW-1185">Reference proteome</keyword>
<dbReference type="CDD" id="cd00086">
    <property type="entry name" value="homeodomain"/>
    <property type="match status" value="1"/>
</dbReference>
<dbReference type="PROSITE" id="PS00027">
    <property type="entry name" value="HOMEOBOX_1"/>
    <property type="match status" value="1"/>
</dbReference>
<keyword evidence="4 6" id="KW-0371">Homeobox</keyword>
<feature type="compositionally biased region" description="Polar residues" evidence="7">
    <location>
        <begin position="341"/>
        <end position="351"/>
    </location>
</feature>
<dbReference type="InterPro" id="IPR017970">
    <property type="entry name" value="Homeobox_CS"/>
</dbReference>
<name>A0A9W2Z4N8_BIOGL</name>
<dbReference type="Proteomes" id="UP001165740">
    <property type="component" value="Chromosome 16"/>
</dbReference>
<feature type="region of interest" description="Disordered" evidence="7">
    <location>
        <begin position="232"/>
        <end position="264"/>
    </location>
</feature>
<dbReference type="Gene3D" id="1.10.10.60">
    <property type="entry name" value="Homeodomain-like"/>
    <property type="match status" value="1"/>
</dbReference>
<evidence type="ECO:0000256" key="6">
    <source>
        <dbReference type="PROSITE-ProRule" id="PRU00108"/>
    </source>
</evidence>
<evidence type="ECO:0000256" key="5">
    <source>
        <dbReference type="ARBA" id="ARBA00023242"/>
    </source>
</evidence>
<feature type="region of interest" description="Disordered" evidence="7">
    <location>
        <begin position="145"/>
        <end position="195"/>
    </location>
</feature>
<dbReference type="GO" id="GO:0048468">
    <property type="term" value="P:cell development"/>
    <property type="evidence" value="ECO:0007669"/>
    <property type="project" value="TreeGrafter"/>
</dbReference>
<keyword evidence="3 6" id="KW-0238">DNA-binding</keyword>
<dbReference type="InterPro" id="IPR009057">
    <property type="entry name" value="Homeodomain-like_sf"/>
</dbReference>
<evidence type="ECO:0000256" key="1">
    <source>
        <dbReference type="ARBA" id="ARBA00004123"/>
    </source>
</evidence>
<evidence type="ECO:0000313" key="9">
    <source>
        <dbReference type="Proteomes" id="UP001165740"/>
    </source>
</evidence>
<accession>A0A9W2Z4N8</accession>
<evidence type="ECO:0000259" key="8">
    <source>
        <dbReference type="PROSITE" id="PS50071"/>
    </source>
</evidence>
<dbReference type="GO" id="GO:0005634">
    <property type="term" value="C:nucleus"/>
    <property type="evidence" value="ECO:0007669"/>
    <property type="project" value="UniProtKB-SubCell"/>
</dbReference>
<feature type="region of interest" description="Disordered" evidence="7">
    <location>
        <begin position="374"/>
        <end position="411"/>
    </location>
</feature>
<evidence type="ECO:0000256" key="7">
    <source>
        <dbReference type="SAM" id="MobiDB-lite"/>
    </source>
</evidence>
<feature type="compositionally biased region" description="Polar residues" evidence="7">
    <location>
        <begin position="438"/>
        <end position="447"/>
    </location>
</feature>
<feature type="compositionally biased region" description="Basic and acidic residues" evidence="7">
    <location>
        <begin position="172"/>
        <end position="191"/>
    </location>
</feature>
<dbReference type="PANTHER" id="PTHR11211">
    <property type="entry name" value="IROQUOIS-CLASS HOMEODOMAIN PROTEIN IRX"/>
    <property type="match status" value="1"/>
</dbReference>
<feature type="region of interest" description="Disordered" evidence="7">
    <location>
        <begin position="438"/>
        <end position="491"/>
    </location>
</feature>
<protein>
    <submittedName>
        <fullName evidence="10">Mucin-2-like isoform X1</fullName>
    </submittedName>
</protein>
<evidence type="ECO:0000256" key="3">
    <source>
        <dbReference type="ARBA" id="ARBA00023125"/>
    </source>
</evidence>
<evidence type="ECO:0000256" key="2">
    <source>
        <dbReference type="ARBA" id="ARBA00008446"/>
    </source>
</evidence>
<evidence type="ECO:0000313" key="10">
    <source>
        <dbReference type="RefSeq" id="XP_055869893.1"/>
    </source>
</evidence>
<keyword evidence="5 6" id="KW-0539">Nucleus</keyword>
<dbReference type="AlphaFoldDB" id="A0A9W2Z4N8"/>
<dbReference type="InterPro" id="IPR008422">
    <property type="entry name" value="KN_HD"/>
</dbReference>
<comment type="similarity">
    <text evidence="2">Belongs to the TALE/IRO homeobox family.</text>
</comment>
<feature type="compositionally biased region" description="Polar residues" evidence="7">
    <location>
        <begin position="150"/>
        <end position="170"/>
    </location>
</feature>
<feature type="DNA-binding region" description="Homeobox" evidence="6">
    <location>
        <begin position="535"/>
        <end position="597"/>
    </location>
</feature>
<dbReference type="SUPFAM" id="SSF46689">
    <property type="entry name" value="Homeodomain-like"/>
    <property type="match status" value="1"/>
</dbReference>
<dbReference type="GO" id="GO:0000981">
    <property type="term" value="F:DNA-binding transcription factor activity, RNA polymerase II-specific"/>
    <property type="evidence" value="ECO:0007669"/>
    <property type="project" value="InterPro"/>
</dbReference>
<dbReference type="GeneID" id="106061685"/>
<dbReference type="InterPro" id="IPR001356">
    <property type="entry name" value="HD"/>
</dbReference>
<dbReference type="GO" id="GO:0007517">
    <property type="term" value="P:muscle organ development"/>
    <property type="evidence" value="ECO:0007669"/>
    <property type="project" value="TreeGrafter"/>
</dbReference>
<evidence type="ECO:0000256" key="4">
    <source>
        <dbReference type="ARBA" id="ARBA00023155"/>
    </source>
</evidence>
<dbReference type="PROSITE" id="PS50071">
    <property type="entry name" value="HOMEOBOX_2"/>
    <property type="match status" value="1"/>
</dbReference>
<comment type="subcellular location">
    <subcellularLocation>
        <location evidence="1 6">Nucleus</location>
    </subcellularLocation>
</comment>
<feature type="compositionally biased region" description="Low complexity" evidence="7">
    <location>
        <begin position="474"/>
        <end position="491"/>
    </location>
</feature>
<feature type="region of interest" description="Disordered" evidence="7">
    <location>
        <begin position="626"/>
        <end position="655"/>
    </location>
</feature>
<feature type="domain" description="Homeobox" evidence="8">
    <location>
        <begin position="533"/>
        <end position="596"/>
    </location>
</feature>
<proteinExistence type="inferred from homology"/>
<feature type="region of interest" description="Disordered" evidence="7">
    <location>
        <begin position="341"/>
        <end position="360"/>
    </location>
</feature>
<feature type="compositionally biased region" description="Polar residues" evidence="7">
    <location>
        <begin position="643"/>
        <end position="655"/>
    </location>
</feature>
<dbReference type="Pfam" id="PF05920">
    <property type="entry name" value="Homeobox_KN"/>
    <property type="match status" value="1"/>
</dbReference>
<gene>
    <name evidence="10" type="primary">LOC106061685</name>
</gene>
<feature type="compositionally biased region" description="Low complexity" evidence="7">
    <location>
        <begin position="283"/>
        <end position="305"/>
    </location>
</feature>
<reference evidence="10" key="1">
    <citation type="submission" date="2025-08" db="UniProtKB">
        <authorList>
            <consortium name="RefSeq"/>
        </authorList>
    </citation>
    <scope>IDENTIFICATION</scope>
</reference>
<dbReference type="OrthoDB" id="21495at2759"/>
<dbReference type="GO" id="GO:0000978">
    <property type="term" value="F:RNA polymerase II cis-regulatory region sequence-specific DNA binding"/>
    <property type="evidence" value="ECO:0007669"/>
    <property type="project" value="TreeGrafter"/>
</dbReference>
<dbReference type="PANTHER" id="PTHR11211:SF3">
    <property type="entry name" value="HOMEOBOX PROTEIN MOHAWK"/>
    <property type="match status" value="1"/>
</dbReference>
<organism evidence="9 10">
    <name type="scientific">Biomphalaria glabrata</name>
    <name type="common">Bloodfluke planorb</name>
    <name type="synonym">Freshwater snail</name>
    <dbReference type="NCBI Taxonomy" id="6526"/>
    <lineage>
        <taxon>Eukaryota</taxon>
        <taxon>Metazoa</taxon>
        <taxon>Spiralia</taxon>
        <taxon>Lophotrochozoa</taxon>
        <taxon>Mollusca</taxon>
        <taxon>Gastropoda</taxon>
        <taxon>Heterobranchia</taxon>
        <taxon>Euthyneura</taxon>
        <taxon>Panpulmonata</taxon>
        <taxon>Hygrophila</taxon>
        <taxon>Lymnaeoidea</taxon>
        <taxon>Planorbidae</taxon>
        <taxon>Biomphalaria</taxon>
    </lineage>
</organism>
<feature type="compositionally biased region" description="Acidic residues" evidence="7">
    <location>
        <begin position="627"/>
        <end position="642"/>
    </location>
</feature>